<evidence type="ECO:0000256" key="3">
    <source>
        <dbReference type="ARBA" id="ARBA00022840"/>
    </source>
</evidence>
<name>A0A6L5X3E4_9FIRM</name>
<gene>
    <name evidence="6" type="ORF">FYJ35_06640</name>
</gene>
<dbReference type="SUPFAM" id="SSF52540">
    <property type="entry name" value="P-loop containing nucleoside triphosphate hydrolases"/>
    <property type="match status" value="1"/>
</dbReference>
<dbReference type="Gene3D" id="3.40.50.300">
    <property type="entry name" value="P-loop containing nucleotide triphosphate hydrolases"/>
    <property type="match status" value="1"/>
</dbReference>
<comment type="caution">
    <text evidence="6">The sequence shown here is derived from an EMBL/GenBank/DDBJ whole genome shotgun (WGS) entry which is preliminary data.</text>
</comment>
<dbReference type="GO" id="GO:0016887">
    <property type="term" value="F:ATP hydrolysis activity"/>
    <property type="evidence" value="ECO:0007669"/>
    <property type="project" value="InterPro"/>
</dbReference>
<evidence type="ECO:0000256" key="1">
    <source>
        <dbReference type="ARBA" id="ARBA00022448"/>
    </source>
</evidence>
<dbReference type="PROSITE" id="PS50893">
    <property type="entry name" value="ABC_TRANSPORTER_2"/>
    <property type="match status" value="1"/>
</dbReference>
<evidence type="ECO:0000313" key="7">
    <source>
        <dbReference type="Proteomes" id="UP000481852"/>
    </source>
</evidence>
<dbReference type="InterPro" id="IPR027417">
    <property type="entry name" value="P-loop_NTPase"/>
</dbReference>
<dbReference type="Pfam" id="PF00005">
    <property type="entry name" value="ABC_tran"/>
    <property type="match status" value="1"/>
</dbReference>
<dbReference type="InterPro" id="IPR017871">
    <property type="entry name" value="ABC_transporter-like_CS"/>
</dbReference>
<sequence length="290" mass="32081">MCREERMGKTKAGLVGADMEAAFEVRNLSAFYGRKHPKDSGNIVLRDVNLVIPAGSAVGIIGPNGAGKSTLLRALAGIIPSEGEIYLFGESLAEKKRREIACCCALMSQFFPVGFAYSVRKTVEMARYARGQRGIRDRMVVQRSLEEAGLQELVDRPITELSGGQLQRVFFARALAQETPILLLDEPASSLDLQYQAELAELLIRWKKRQTTLPDGRTVPNTLISVCHDLSLALDLSDDLVLLKDGRVLAAGPGDQVLSRSLLQRVYGMDVPAYMLRREDFWKTLIARET</sequence>
<dbReference type="PROSITE" id="PS00211">
    <property type="entry name" value="ABC_TRANSPORTER_1"/>
    <property type="match status" value="1"/>
</dbReference>
<proteinExistence type="predicted"/>
<dbReference type="Proteomes" id="UP000481852">
    <property type="component" value="Unassembled WGS sequence"/>
</dbReference>
<organism evidence="6 7">
    <name type="scientific">Porcincola intestinalis</name>
    <dbReference type="NCBI Taxonomy" id="2606632"/>
    <lineage>
        <taxon>Bacteria</taxon>
        <taxon>Bacillati</taxon>
        <taxon>Bacillota</taxon>
        <taxon>Clostridia</taxon>
        <taxon>Lachnospirales</taxon>
        <taxon>Lachnospiraceae</taxon>
        <taxon>Porcincola</taxon>
    </lineage>
</organism>
<evidence type="ECO:0000256" key="2">
    <source>
        <dbReference type="ARBA" id="ARBA00022741"/>
    </source>
</evidence>
<keyword evidence="3 6" id="KW-0067">ATP-binding</keyword>
<protein>
    <submittedName>
        <fullName evidence="6">ABC transporter ATP-binding protein</fullName>
    </submittedName>
</protein>
<dbReference type="AlphaFoldDB" id="A0A6L5X3E4"/>
<keyword evidence="1" id="KW-0813">Transport</keyword>
<feature type="domain" description="ABC transporter" evidence="5">
    <location>
        <begin position="25"/>
        <end position="270"/>
    </location>
</feature>
<evidence type="ECO:0000256" key="4">
    <source>
        <dbReference type="ARBA" id="ARBA00022967"/>
    </source>
</evidence>
<dbReference type="PANTHER" id="PTHR42794">
    <property type="entry name" value="HEMIN IMPORT ATP-BINDING PROTEIN HMUV"/>
    <property type="match status" value="1"/>
</dbReference>
<accession>A0A6L5X3E4</accession>
<keyword evidence="4" id="KW-1278">Translocase</keyword>
<dbReference type="InterPro" id="IPR003593">
    <property type="entry name" value="AAA+_ATPase"/>
</dbReference>
<keyword evidence="7" id="KW-1185">Reference proteome</keyword>
<dbReference type="SMART" id="SM00382">
    <property type="entry name" value="AAA"/>
    <property type="match status" value="1"/>
</dbReference>
<dbReference type="InterPro" id="IPR003439">
    <property type="entry name" value="ABC_transporter-like_ATP-bd"/>
</dbReference>
<evidence type="ECO:0000313" key="6">
    <source>
        <dbReference type="EMBL" id="MSS14720.1"/>
    </source>
</evidence>
<dbReference type="CDD" id="cd03214">
    <property type="entry name" value="ABC_Iron-Siderophores_B12_Hemin"/>
    <property type="match status" value="1"/>
</dbReference>
<keyword evidence="2" id="KW-0547">Nucleotide-binding</keyword>
<dbReference type="GO" id="GO:0005524">
    <property type="term" value="F:ATP binding"/>
    <property type="evidence" value="ECO:0007669"/>
    <property type="project" value="UniProtKB-KW"/>
</dbReference>
<dbReference type="PANTHER" id="PTHR42794:SF1">
    <property type="entry name" value="HEMIN IMPORT ATP-BINDING PROTEIN HMUV"/>
    <property type="match status" value="1"/>
</dbReference>
<reference evidence="6 7" key="1">
    <citation type="submission" date="2019-08" db="EMBL/GenBank/DDBJ databases">
        <title>In-depth cultivation of the pig gut microbiome towards novel bacterial diversity and tailored functional studies.</title>
        <authorList>
            <person name="Wylensek D."/>
            <person name="Hitch T.C.A."/>
            <person name="Clavel T."/>
        </authorList>
    </citation>
    <scope>NUCLEOTIDE SEQUENCE [LARGE SCALE GENOMIC DNA]</scope>
    <source>
        <strain evidence="6 7">Oil+RF-744-WCA-WT-11</strain>
    </source>
</reference>
<dbReference type="EMBL" id="VULZ01000006">
    <property type="protein sequence ID" value="MSS14720.1"/>
    <property type="molecule type" value="Genomic_DNA"/>
</dbReference>
<evidence type="ECO:0000259" key="5">
    <source>
        <dbReference type="PROSITE" id="PS50893"/>
    </source>
</evidence>